<evidence type="ECO:0000259" key="2">
    <source>
        <dbReference type="Pfam" id="PF02470"/>
    </source>
</evidence>
<organism evidence="4 5">
    <name type="scientific">Micromonospora thermarum</name>
    <dbReference type="NCBI Taxonomy" id="2720024"/>
    <lineage>
        <taxon>Bacteria</taxon>
        <taxon>Bacillati</taxon>
        <taxon>Actinomycetota</taxon>
        <taxon>Actinomycetes</taxon>
        <taxon>Micromonosporales</taxon>
        <taxon>Micromonosporaceae</taxon>
        <taxon>Micromonospora</taxon>
    </lineage>
</organism>
<dbReference type="NCBIfam" id="TIGR00996">
    <property type="entry name" value="Mtu_fam_mce"/>
    <property type="match status" value="1"/>
</dbReference>
<keyword evidence="5" id="KW-1185">Reference proteome</keyword>
<evidence type="ECO:0000259" key="3">
    <source>
        <dbReference type="Pfam" id="PF11887"/>
    </source>
</evidence>
<reference evidence="4 5" key="1">
    <citation type="submission" date="2020-03" db="EMBL/GenBank/DDBJ databases">
        <title>WGS of actinomycetes isolated from Thailand.</title>
        <authorList>
            <person name="Thawai C."/>
        </authorList>
    </citation>
    <scope>NUCLEOTIDE SEQUENCE [LARGE SCALE GENOMIC DNA]</scope>
    <source>
        <strain evidence="4 5">HSS6-12</strain>
    </source>
</reference>
<dbReference type="InterPro" id="IPR024516">
    <property type="entry name" value="Mce_C"/>
</dbReference>
<evidence type="ECO:0000313" key="5">
    <source>
        <dbReference type="Proteomes" id="UP000783871"/>
    </source>
</evidence>
<feature type="region of interest" description="Disordered" evidence="1">
    <location>
        <begin position="335"/>
        <end position="373"/>
    </location>
</feature>
<name>A0ABX0Z6U1_9ACTN</name>
<feature type="domain" description="Mce/MlaD" evidence="2">
    <location>
        <begin position="39"/>
        <end position="113"/>
    </location>
</feature>
<protein>
    <submittedName>
        <fullName evidence="4">MCE family protein</fullName>
    </submittedName>
</protein>
<dbReference type="Pfam" id="PF02470">
    <property type="entry name" value="MlaD"/>
    <property type="match status" value="1"/>
</dbReference>
<dbReference type="InterPro" id="IPR003399">
    <property type="entry name" value="Mce/MlaD"/>
</dbReference>
<feature type="domain" description="Mammalian cell entry C-terminal" evidence="3">
    <location>
        <begin position="120"/>
        <end position="290"/>
    </location>
</feature>
<dbReference type="PANTHER" id="PTHR33371">
    <property type="entry name" value="INTERMEMBRANE PHOSPHOLIPID TRANSPORT SYSTEM BINDING PROTEIN MLAD-RELATED"/>
    <property type="match status" value="1"/>
</dbReference>
<dbReference type="EMBL" id="JAATEO010000017">
    <property type="protein sequence ID" value="NJP33582.1"/>
    <property type="molecule type" value="Genomic_DNA"/>
</dbReference>
<evidence type="ECO:0000256" key="1">
    <source>
        <dbReference type="SAM" id="MobiDB-lite"/>
    </source>
</evidence>
<evidence type="ECO:0000313" key="4">
    <source>
        <dbReference type="EMBL" id="NJP33582.1"/>
    </source>
</evidence>
<dbReference type="InterPro" id="IPR052336">
    <property type="entry name" value="MlaD_Phospholipid_Transporter"/>
</dbReference>
<sequence length="415" mass="42752">MIGRSTKLKVVAFVVVSLLGVAYVGVRYVGLGDRLLGGGYVVHLDLARAGGIFPNAPVTYRGVPVGRVTAVTLRGDGVRADLRIQRDVRVPQDLRAVVAHRSAVGEQYVDLRPERDDGPYLRAGSVIPADRSGVPLAPEVLLTNLDALVRSVGPDDLAVLITELGTAFEGNEQALGQILDAGDALLADATAALPETLTLIRDGRTVLTTQAESAEALRRWAAGLAKLAASVRAADPDLRKLLAAGPPAGEELVALLRGLEPTVGTLLGNLITVNGIAARRLPGIEQLLVAYPITVSGAFTVTPGDGTAHFGLVLNANDPPSCVYHGGGRRCSAKDRAAGASVRGEANAPRPSGAEPAPAPGATRPGPAHAAGYDPVTGLVLGADGRPLQFGGTGGQYRTAGDQSWKQLLLAGVIP</sequence>
<dbReference type="InterPro" id="IPR005693">
    <property type="entry name" value="Mce"/>
</dbReference>
<feature type="compositionally biased region" description="Low complexity" evidence="1">
    <location>
        <begin position="348"/>
        <end position="372"/>
    </location>
</feature>
<dbReference type="RefSeq" id="WP_168001952.1">
    <property type="nucleotide sequence ID" value="NZ_JAATEO010000017.1"/>
</dbReference>
<dbReference type="Pfam" id="PF11887">
    <property type="entry name" value="Mce4_CUP1"/>
    <property type="match status" value="1"/>
</dbReference>
<comment type="caution">
    <text evidence="4">The sequence shown here is derived from an EMBL/GenBank/DDBJ whole genome shotgun (WGS) entry which is preliminary data.</text>
</comment>
<dbReference type="Proteomes" id="UP000783871">
    <property type="component" value="Unassembled WGS sequence"/>
</dbReference>
<proteinExistence type="predicted"/>
<accession>A0ABX0Z6U1</accession>
<dbReference type="PANTHER" id="PTHR33371:SF16">
    <property type="entry name" value="MCE-FAMILY PROTEIN MCE3F"/>
    <property type="match status" value="1"/>
</dbReference>
<gene>
    <name evidence="4" type="ORF">HCJ94_16730</name>
</gene>